<proteinExistence type="predicted"/>
<protein>
    <recommendedName>
        <fullName evidence="4">Secreted protein</fullName>
    </recommendedName>
</protein>
<keyword evidence="3" id="KW-1185">Reference proteome</keyword>
<organism evidence="2 3">
    <name type="scientific">Sphaerobolus stellatus (strain SS14)</name>
    <dbReference type="NCBI Taxonomy" id="990650"/>
    <lineage>
        <taxon>Eukaryota</taxon>
        <taxon>Fungi</taxon>
        <taxon>Dikarya</taxon>
        <taxon>Basidiomycota</taxon>
        <taxon>Agaricomycotina</taxon>
        <taxon>Agaricomycetes</taxon>
        <taxon>Phallomycetidae</taxon>
        <taxon>Geastrales</taxon>
        <taxon>Sphaerobolaceae</taxon>
        <taxon>Sphaerobolus</taxon>
    </lineage>
</organism>
<sequence length="128" mass="14538">MTSQACHWPMVFAAFAVWRTRCSCDLVLVATVRRHKKALSDSILHAKSMRSTPVSRPLPTPLRAAPATTFPWLALLATTRFLLCMISQMRLYISYIVREHRDHVSTLRSLLLSIQDSVSHRPLNKNAP</sequence>
<name>A0A0C9VMH9_SPHS4</name>
<gene>
    <name evidence="2" type="ORF">M422DRAFT_253842</name>
</gene>
<evidence type="ECO:0000256" key="1">
    <source>
        <dbReference type="SAM" id="SignalP"/>
    </source>
</evidence>
<dbReference type="AlphaFoldDB" id="A0A0C9VMH9"/>
<feature type="chain" id="PRO_5002205508" description="Secreted protein" evidence="1">
    <location>
        <begin position="25"/>
        <end position="128"/>
    </location>
</feature>
<evidence type="ECO:0008006" key="4">
    <source>
        <dbReference type="Google" id="ProtNLM"/>
    </source>
</evidence>
<dbReference type="Proteomes" id="UP000054279">
    <property type="component" value="Unassembled WGS sequence"/>
</dbReference>
<evidence type="ECO:0000313" key="2">
    <source>
        <dbReference type="EMBL" id="KIJ43052.1"/>
    </source>
</evidence>
<feature type="signal peptide" evidence="1">
    <location>
        <begin position="1"/>
        <end position="24"/>
    </location>
</feature>
<keyword evidence="1" id="KW-0732">Signal</keyword>
<dbReference type="HOGENOM" id="CLU_1807455_0_0_1"/>
<dbReference type="EMBL" id="KN837126">
    <property type="protein sequence ID" value="KIJ43052.1"/>
    <property type="molecule type" value="Genomic_DNA"/>
</dbReference>
<accession>A0A0C9VMH9</accession>
<evidence type="ECO:0000313" key="3">
    <source>
        <dbReference type="Proteomes" id="UP000054279"/>
    </source>
</evidence>
<reference evidence="2 3" key="1">
    <citation type="submission" date="2014-06" db="EMBL/GenBank/DDBJ databases">
        <title>Evolutionary Origins and Diversification of the Mycorrhizal Mutualists.</title>
        <authorList>
            <consortium name="DOE Joint Genome Institute"/>
            <consortium name="Mycorrhizal Genomics Consortium"/>
            <person name="Kohler A."/>
            <person name="Kuo A."/>
            <person name="Nagy L.G."/>
            <person name="Floudas D."/>
            <person name="Copeland A."/>
            <person name="Barry K.W."/>
            <person name="Cichocki N."/>
            <person name="Veneault-Fourrey C."/>
            <person name="LaButti K."/>
            <person name="Lindquist E.A."/>
            <person name="Lipzen A."/>
            <person name="Lundell T."/>
            <person name="Morin E."/>
            <person name="Murat C."/>
            <person name="Riley R."/>
            <person name="Ohm R."/>
            <person name="Sun H."/>
            <person name="Tunlid A."/>
            <person name="Henrissat B."/>
            <person name="Grigoriev I.V."/>
            <person name="Hibbett D.S."/>
            <person name="Martin F."/>
        </authorList>
    </citation>
    <scope>NUCLEOTIDE SEQUENCE [LARGE SCALE GENOMIC DNA]</scope>
    <source>
        <strain evidence="2 3">SS14</strain>
    </source>
</reference>